<dbReference type="Pfam" id="PF12081">
    <property type="entry name" value="GldM_1st"/>
    <property type="match status" value="1"/>
</dbReference>
<dbReference type="InterPro" id="IPR048405">
    <property type="entry name" value="GldM_Ig-like-1"/>
</dbReference>
<evidence type="ECO:0000259" key="2">
    <source>
        <dbReference type="Pfam" id="PF12081"/>
    </source>
</evidence>
<sequence>MMYLVLTAMLALQVSSAIIEKFILLNSSLEVSTAAVNQINSETQQKIKSAVEKSGNRSADLAILKQADEVRKLTAGIISELDGLKKEVVDFAGGGLNEEGGIKNPQEETKVGELMIGGGKKGKAYELKDKLNAFIASIEKYSDHKYTPLALDGEQDPIAKDSKDQRRKDFANLNFGETPVAAALAVLSQKQSDVRRIESEVLNYLASKVGAADIKFDRVLAMMSAESKVVVAGTKFKGQMFIAASASGLSPRMSLNGSALQVTNGVGQIEFVAQGGDYNAEGLSKRALVGNITIPTPSGRDTTYRLEEEFFVARPTYQIETGTMPPLYFGCANKLSIQSPSLGALWSPKFSADGAEVIDNGKGKVTIVPNKAQVSLSISNQGNLLGREPFKVNRVPKPTIELRVGGRAPNLQAGEPAASVRTVQVVAIPDEGFKNYSPDDANFRVSQVEVSLARGQRRIAGPVVLQGGGSINNLASQAQAGDRYVIEVKGVQRRNFKGEVSNVEMGTPILQIPLK</sequence>
<name>A0ABP8LZA1_9BACT</name>
<organism evidence="5 6">
    <name type="scientific">Ravibacter arvi</name>
    <dbReference type="NCBI Taxonomy" id="2051041"/>
    <lineage>
        <taxon>Bacteria</taxon>
        <taxon>Pseudomonadati</taxon>
        <taxon>Bacteroidota</taxon>
        <taxon>Cytophagia</taxon>
        <taxon>Cytophagales</taxon>
        <taxon>Spirosomataceae</taxon>
        <taxon>Ravibacter</taxon>
    </lineage>
</organism>
<protein>
    <recommendedName>
        <fullName evidence="7">Gliding motility protein GldM</fullName>
    </recommendedName>
</protein>
<feature type="domain" description="Gliding motility-associated protein GldM N-terminal" evidence="2">
    <location>
        <begin position="18"/>
        <end position="207"/>
    </location>
</feature>
<dbReference type="InterPro" id="IPR022719">
    <property type="entry name" value="Motility-assoc_prot_GldM_C"/>
</dbReference>
<comment type="caution">
    <text evidence="5">The sequence shown here is derived from an EMBL/GenBank/DDBJ whole genome shotgun (WGS) entry which is preliminary data.</text>
</comment>
<keyword evidence="6" id="KW-1185">Reference proteome</keyword>
<dbReference type="InterPro" id="IPR022720">
    <property type="entry name" value="Motility-assoc_prot_GldM_N"/>
</dbReference>
<evidence type="ECO:0000313" key="5">
    <source>
        <dbReference type="EMBL" id="GAA4440393.1"/>
    </source>
</evidence>
<proteinExistence type="predicted"/>
<feature type="domain" description="Gliding motility-associated protein GldM C-terminal" evidence="1">
    <location>
        <begin position="396"/>
        <end position="514"/>
    </location>
</feature>
<dbReference type="Pfam" id="PF21602">
    <property type="entry name" value="GldM_3rd"/>
    <property type="match status" value="1"/>
</dbReference>
<dbReference type="Pfam" id="PF21601">
    <property type="entry name" value="GldM_2nd"/>
    <property type="match status" value="1"/>
</dbReference>
<dbReference type="Proteomes" id="UP001501508">
    <property type="component" value="Unassembled WGS sequence"/>
</dbReference>
<dbReference type="NCBIfam" id="TIGR03517">
    <property type="entry name" value="GldM_gliding"/>
    <property type="match status" value="1"/>
</dbReference>
<feature type="domain" description="Gliding motility-associated protein GldM second immunoglobulin-like" evidence="4">
    <location>
        <begin position="317"/>
        <end position="392"/>
    </location>
</feature>
<dbReference type="Pfam" id="PF12080">
    <property type="entry name" value="GldM_4th"/>
    <property type="match status" value="1"/>
</dbReference>
<reference evidence="6" key="1">
    <citation type="journal article" date="2019" name="Int. J. Syst. Evol. Microbiol.">
        <title>The Global Catalogue of Microorganisms (GCM) 10K type strain sequencing project: providing services to taxonomists for standard genome sequencing and annotation.</title>
        <authorList>
            <consortium name="The Broad Institute Genomics Platform"/>
            <consortium name="The Broad Institute Genome Sequencing Center for Infectious Disease"/>
            <person name="Wu L."/>
            <person name="Ma J."/>
        </authorList>
    </citation>
    <scope>NUCLEOTIDE SEQUENCE [LARGE SCALE GENOMIC DNA]</scope>
    <source>
        <strain evidence="6">JCM 31920</strain>
    </source>
</reference>
<dbReference type="InterPro" id="IPR019859">
    <property type="entry name" value="Motility-assoc_prot_GldM"/>
</dbReference>
<evidence type="ECO:0000259" key="4">
    <source>
        <dbReference type="Pfam" id="PF21602"/>
    </source>
</evidence>
<accession>A0ABP8LZA1</accession>
<evidence type="ECO:0000313" key="6">
    <source>
        <dbReference type="Proteomes" id="UP001501508"/>
    </source>
</evidence>
<evidence type="ECO:0008006" key="7">
    <source>
        <dbReference type="Google" id="ProtNLM"/>
    </source>
</evidence>
<dbReference type="EMBL" id="BAABEY010000024">
    <property type="protein sequence ID" value="GAA4440393.1"/>
    <property type="molecule type" value="Genomic_DNA"/>
</dbReference>
<dbReference type="InterPro" id="IPR048406">
    <property type="entry name" value="GldM_Ig-like-2"/>
</dbReference>
<feature type="domain" description="Gliding motility-associated protein GldM first immunoglobulin-like" evidence="3">
    <location>
        <begin position="210"/>
        <end position="313"/>
    </location>
</feature>
<evidence type="ECO:0000259" key="3">
    <source>
        <dbReference type="Pfam" id="PF21601"/>
    </source>
</evidence>
<gene>
    <name evidence="5" type="ORF">GCM10023091_23990</name>
</gene>
<evidence type="ECO:0000259" key="1">
    <source>
        <dbReference type="Pfam" id="PF12080"/>
    </source>
</evidence>